<comment type="caution">
    <text evidence="2">The sequence shown here is derived from an EMBL/GenBank/DDBJ whole genome shotgun (WGS) entry which is preliminary data.</text>
</comment>
<sequence>MTEKKLRETTHLICHSVKQRFFIISSLCTRNDTQIIEIEQICGRLKYLGIQGHDLFKNEKEAINYLTEIGHKVKNKMRVCGIIGYCNIGRTGYLLVISKVRPSVLLHGGNLINTITSCKWIRISLKGYSSPDQIQLKRLKLLREFPIEELHYYCETMDITRPYPSTSHVEDYSPEFCWNQWLAKPFELIGMRLWCVILLQGSAILKTVKTFLSGKQPKKSNRTNQIKICLISRKSNLNPGTLNFSTGLNENGGKHFLFFFHLSFD</sequence>
<evidence type="ECO:0000313" key="3">
    <source>
        <dbReference type="Proteomes" id="UP001150062"/>
    </source>
</evidence>
<feature type="domain" description="SAC" evidence="1">
    <location>
        <begin position="142"/>
        <end position="252"/>
    </location>
</feature>
<dbReference type="Pfam" id="PF02383">
    <property type="entry name" value="Syja_N"/>
    <property type="match status" value="1"/>
</dbReference>
<protein>
    <recommendedName>
        <fullName evidence="1">SAC domain-containing protein</fullName>
    </recommendedName>
</protein>
<reference evidence="2" key="1">
    <citation type="submission" date="2022-08" db="EMBL/GenBank/DDBJ databases">
        <title>Novel sulfate-reducing endosymbionts in the free-living metamonad Anaeramoeba.</title>
        <authorList>
            <person name="Jerlstrom-Hultqvist J."/>
            <person name="Cepicka I."/>
            <person name="Gallot-Lavallee L."/>
            <person name="Salas-Leiva D."/>
            <person name="Curtis B.A."/>
            <person name="Zahonova K."/>
            <person name="Pipaliya S."/>
            <person name="Dacks J."/>
            <person name="Roger A.J."/>
        </authorList>
    </citation>
    <scope>NUCLEOTIDE SEQUENCE</scope>
    <source>
        <strain evidence="2">Schooner1</strain>
    </source>
</reference>
<dbReference type="PANTHER" id="PTHR46817">
    <property type="entry name" value="PHOSPHOINOSITIDE PHOSPHATASE SAC9-RELATED"/>
    <property type="match status" value="1"/>
</dbReference>
<proteinExistence type="predicted"/>
<evidence type="ECO:0000313" key="2">
    <source>
        <dbReference type="EMBL" id="KAJ6249655.1"/>
    </source>
</evidence>
<organism evidence="2 3">
    <name type="scientific">Anaeramoeba flamelloides</name>
    <dbReference type="NCBI Taxonomy" id="1746091"/>
    <lineage>
        <taxon>Eukaryota</taxon>
        <taxon>Metamonada</taxon>
        <taxon>Anaeramoebidae</taxon>
        <taxon>Anaeramoeba</taxon>
    </lineage>
</organism>
<keyword evidence="3" id="KW-1185">Reference proteome</keyword>
<accession>A0ABQ8YYV0</accession>
<dbReference type="PROSITE" id="PS50275">
    <property type="entry name" value="SAC"/>
    <property type="match status" value="1"/>
</dbReference>
<gene>
    <name evidence="2" type="ORF">M0813_17078</name>
</gene>
<dbReference type="PANTHER" id="PTHR46817:SF1">
    <property type="entry name" value="SAC DOMAIN-CONTAINING PROTEIN"/>
    <property type="match status" value="1"/>
</dbReference>
<evidence type="ECO:0000259" key="1">
    <source>
        <dbReference type="PROSITE" id="PS50275"/>
    </source>
</evidence>
<dbReference type="EMBL" id="JAOAOG010000098">
    <property type="protein sequence ID" value="KAJ6249655.1"/>
    <property type="molecule type" value="Genomic_DNA"/>
</dbReference>
<dbReference type="Proteomes" id="UP001150062">
    <property type="component" value="Unassembled WGS sequence"/>
</dbReference>
<dbReference type="InterPro" id="IPR002013">
    <property type="entry name" value="SAC_dom"/>
</dbReference>
<name>A0ABQ8YYV0_9EUKA</name>